<dbReference type="EMBL" id="KZ826354">
    <property type="protein sequence ID" value="PYI05954.1"/>
    <property type="molecule type" value="Genomic_DNA"/>
</dbReference>
<feature type="compositionally biased region" description="Polar residues" evidence="1">
    <location>
        <begin position="1"/>
        <end position="18"/>
    </location>
</feature>
<feature type="compositionally biased region" description="Basic residues" evidence="1">
    <location>
        <begin position="136"/>
        <end position="166"/>
    </location>
</feature>
<proteinExistence type="predicted"/>
<dbReference type="AlphaFoldDB" id="A0A319EQM1"/>
<feature type="region of interest" description="Disordered" evidence="1">
    <location>
        <begin position="126"/>
        <end position="166"/>
    </location>
</feature>
<sequence>MYQLDKSQGKQSMSNSRQIKCPNPEKMRKDRTGKRERRKRRRRSTGENAKRNNRNCRDILLQNHWGNFSTRWIRSYRRGGETENSVTIVKGRATRGGRCKEATPIRRTLFLKVFAFRALKNERKETTDGTFSANTRHNRNRRNKAGSHAETRRKHGIISKEKKIKI</sequence>
<evidence type="ECO:0000313" key="2">
    <source>
        <dbReference type="EMBL" id="PYI05954.1"/>
    </source>
</evidence>
<reference evidence="2 3" key="1">
    <citation type="submission" date="2018-02" db="EMBL/GenBank/DDBJ databases">
        <title>The genomes of Aspergillus section Nigri reveals drivers in fungal speciation.</title>
        <authorList>
            <consortium name="DOE Joint Genome Institute"/>
            <person name="Vesth T.C."/>
            <person name="Nybo J."/>
            <person name="Theobald S."/>
            <person name="Brandl J."/>
            <person name="Frisvad J.C."/>
            <person name="Nielsen K.F."/>
            <person name="Lyhne E.K."/>
            <person name="Kogle M.E."/>
            <person name="Kuo A."/>
            <person name="Riley R."/>
            <person name="Clum A."/>
            <person name="Nolan M."/>
            <person name="Lipzen A."/>
            <person name="Salamov A."/>
            <person name="Henrissat B."/>
            <person name="Wiebenga A."/>
            <person name="De vries R.P."/>
            <person name="Grigoriev I.V."/>
            <person name="Mortensen U.H."/>
            <person name="Andersen M.R."/>
            <person name="Baker S.E."/>
        </authorList>
    </citation>
    <scope>NUCLEOTIDE SEQUENCE [LARGE SCALE GENOMIC DNA]</scope>
    <source>
        <strain evidence="2 3">CBS 121057</strain>
    </source>
</reference>
<accession>A0A319EQM1</accession>
<dbReference type="VEuPathDB" id="FungiDB:BO78DRAFT_139396"/>
<organism evidence="2 3">
    <name type="scientific">Aspergillus sclerotiicarbonarius (strain CBS 121057 / IBT 28362)</name>
    <dbReference type="NCBI Taxonomy" id="1448318"/>
    <lineage>
        <taxon>Eukaryota</taxon>
        <taxon>Fungi</taxon>
        <taxon>Dikarya</taxon>
        <taxon>Ascomycota</taxon>
        <taxon>Pezizomycotina</taxon>
        <taxon>Eurotiomycetes</taxon>
        <taxon>Eurotiomycetidae</taxon>
        <taxon>Eurotiales</taxon>
        <taxon>Aspergillaceae</taxon>
        <taxon>Aspergillus</taxon>
        <taxon>Aspergillus subgen. Circumdati</taxon>
    </lineage>
</organism>
<evidence type="ECO:0000313" key="3">
    <source>
        <dbReference type="Proteomes" id="UP000248423"/>
    </source>
</evidence>
<dbReference type="Proteomes" id="UP000248423">
    <property type="component" value="Unassembled WGS sequence"/>
</dbReference>
<evidence type="ECO:0000256" key="1">
    <source>
        <dbReference type="SAM" id="MobiDB-lite"/>
    </source>
</evidence>
<name>A0A319EQM1_ASPSB</name>
<feature type="region of interest" description="Disordered" evidence="1">
    <location>
        <begin position="1"/>
        <end position="54"/>
    </location>
</feature>
<protein>
    <submittedName>
        <fullName evidence="2">Uncharacterized protein</fullName>
    </submittedName>
</protein>
<feature type="compositionally biased region" description="Basic residues" evidence="1">
    <location>
        <begin position="31"/>
        <end position="43"/>
    </location>
</feature>
<gene>
    <name evidence="2" type="ORF">BO78DRAFT_139396</name>
</gene>
<keyword evidence="3" id="KW-1185">Reference proteome</keyword>